<dbReference type="STRING" id="137246.A0A401TMW4"/>
<name>A0A401TMW4_CHIPU</name>
<keyword evidence="4" id="KW-0067">ATP-binding</keyword>
<evidence type="ECO:0000256" key="4">
    <source>
        <dbReference type="ARBA" id="ARBA00022840"/>
    </source>
</evidence>
<keyword evidence="7" id="KW-0472">Membrane</keyword>
<keyword evidence="6" id="KW-1133">Transmembrane helix</keyword>
<dbReference type="InterPro" id="IPR036412">
    <property type="entry name" value="HAD-like_sf"/>
</dbReference>
<dbReference type="Proteomes" id="UP000287033">
    <property type="component" value="Unassembled WGS sequence"/>
</dbReference>
<evidence type="ECO:0000256" key="1">
    <source>
        <dbReference type="ARBA" id="ARBA00004141"/>
    </source>
</evidence>
<gene>
    <name evidence="8" type="ORF">chiPu_0027783</name>
</gene>
<sequence length="40" mass="4217">MAKKNAIVRSLPSVETLGCTSVICSDKTGTLTTNQMSVCK</sequence>
<dbReference type="EMBL" id="BEZZ01113624">
    <property type="protein sequence ID" value="GCC43928.1"/>
    <property type="molecule type" value="Genomic_DNA"/>
</dbReference>
<dbReference type="AlphaFoldDB" id="A0A401TMW4"/>
<dbReference type="Gene3D" id="1.20.1110.10">
    <property type="entry name" value="Calcium-transporting ATPase, transmembrane domain"/>
    <property type="match status" value="1"/>
</dbReference>
<keyword evidence="2" id="KW-0812">Transmembrane</keyword>
<dbReference type="OrthoDB" id="3352408at2759"/>
<dbReference type="SUPFAM" id="SSF56784">
    <property type="entry name" value="HAD-like"/>
    <property type="match status" value="1"/>
</dbReference>
<proteinExistence type="predicted"/>
<evidence type="ECO:0000256" key="3">
    <source>
        <dbReference type="ARBA" id="ARBA00022741"/>
    </source>
</evidence>
<evidence type="ECO:0000313" key="8">
    <source>
        <dbReference type="EMBL" id="GCC43928.1"/>
    </source>
</evidence>
<comment type="caution">
    <text evidence="8">The sequence shown here is derived from an EMBL/GenBank/DDBJ whole genome shotgun (WGS) entry which is preliminary data.</text>
</comment>
<dbReference type="PANTHER" id="PTHR42861">
    <property type="entry name" value="CALCIUM-TRANSPORTING ATPASE"/>
    <property type="match status" value="1"/>
</dbReference>
<keyword evidence="3" id="KW-0547">Nucleotide-binding</keyword>
<protein>
    <recommendedName>
        <fullName evidence="10">Cation-transporting P-type ATPase C-terminal domain-containing protein</fullName>
    </recommendedName>
</protein>
<dbReference type="Gene3D" id="3.40.50.1000">
    <property type="entry name" value="HAD superfamily/HAD-like"/>
    <property type="match status" value="1"/>
</dbReference>
<dbReference type="FunFam" id="3.40.50.1000:FF:000001">
    <property type="entry name" value="Phospholipid-transporting ATPase IC"/>
    <property type="match status" value="1"/>
</dbReference>
<comment type="subcellular location">
    <subcellularLocation>
        <location evidence="1">Membrane</location>
        <topology evidence="1">Multi-pass membrane protein</topology>
    </subcellularLocation>
</comment>
<evidence type="ECO:0000256" key="5">
    <source>
        <dbReference type="ARBA" id="ARBA00022967"/>
    </source>
</evidence>
<evidence type="ECO:0000256" key="6">
    <source>
        <dbReference type="ARBA" id="ARBA00022989"/>
    </source>
</evidence>
<dbReference type="InterPro" id="IPR018303">
    <property type="entry name" value="ATPase_P-typ_P_site"/>
</dbReference>
<dbReference type="GO" id="GO:0005524">
    <property type="term" value="F:ATP binding"/>
    <property type="evidence" value="ECO:0007669"/>
    <property type="project" value="UniProtKB-KW"/>
</dbReference>
<dbReference type="PROSITE" id="PS00154">
    <property type="entry name" value="ATPASE_E1_E2"/>
    <property type="match status" value="1"/>
</dbReference>
<keyword evidence="5" id="KW-1278">Translocase</keyword>
<evidence type="ECO:0008006" key="10">
    <source>
        <dbReference type="Google" id="ProtNLM"/>
    </source>
</evidence>
<organism evidence="8 9">
    <name type="scientific">Chiloscyllium punctatum</name>
    <name type="common">Brownbanded bambooshark</name>
    <name type="synonym">Hemiscyllium punctatum</name>
    <dbReference type="NCBI Taxonomy" id="137246"/>
    <lineage>
        <taxon>Eukaryota</taxon>
        <taxon>Metazoa</taxon>
        <taxon>Chordata</taxon>
        <taxon>Craniata</taxon>
        <taxon>Vertebrata</taxon>
        <taxon>Chondrichthyes</taxon>
        <taxon>Elasmobranchii</taxon>
        <taxon>Galeomorphii</taxon>
        <taxon>Galeoidea</taxon>
        <taxon>Orectolobiformes</taxon>
        <taxon>Hemiscylliidae</taxon>
        <taxon>Chiloscyllium</taxon>
    </lineage>
</organism>
<dbReference type="InterPro" id="IPR023214">
    <property type="entry name" value="HAD_sf"/>
</dbReference>
<accession>A0A401TMW4</accession>
<evidence type="ECO:0000256" key="7">
    <source>
        <dbReference type="ARBA" id="ARBA00023136"/>
    </source>
</evidence>
<reference evidence="8 9" key="1">
    <citation type="journal article" date="2018" name="Nat. Ecol. Evol.">
        <title>Shark genomes provide insights into elasmobranch evolution and the origin of vertebrates.</title>
        <authorList>
            <person name="Hara Y"/>
            <person name="Yamaguchi K"/>
            <person name="Onimaru K"/>
            <person name="Kadota M"/>
            <person name="Koyanagi M"/>
            <person name="Keeley SD"/>
            <person name="Tatsumi K"/>
            <person name="Tanaka K"/>
            <person name="Motone F"/>
            <person name="Kageyama Y"/>
            <person name="Nozu R"/>
            <person name="Adachi N"/>
            <person name="Nishimura O"/>
            <person name="Nakagawa R"/>
            <person name="Tanegashima C"/>
            <person name="Kiyatake I"/>
            <person name="Matsumoto R"/>
            <person name="Murakumo K"/>
            <person name="Nishida K"/>
            <person name="Terakita A"/>
            <person name="Kuratani S"/>
            <person name="Sato K"/>
            <person name="Hyodo S Kuraku.S."/>
        </authorList>
    </citation>
    <scope>NUCLEOTIDE SEQUENCE [LARGE SCALE GENOMIC DNA]</scope>
</reference>
<feature type="non-terminal residue" evidence="8">
    <location>
        <position position="40"/>
    </location>
</feature>
<dbReference type="GO" id="GO:0016020">
    <property type="term" value="C:membrane"/>
    <property type="evidence" value="ECO:0007669"/>
    <property type="project" value="UniProtKB-SubCell"/>
</dbReference>
<evidence type="ECO:0000313" key="9">
    <source>
        <dbReference type="Proteomes" id="UP000287033"/>
    </source>
</evidence>
<keyword evidence="9" id="KW-1185">Reference proteome</keyword>
<evidence type="ECO:0000256" key="2">
    <source>
        <dbReference type="ARBA" id="ARBA00022692"/>
    </source>
</evidence>